<evidence type="ECO:0008006" key="4">
    <source>
        <dbReference type="Google" id="ProtNLM"/>
    </source>
</evidence>
<dbReference type="InterPro" id="IPR036249">
    <property type="entry name" value="Thioredoxin-like_sf"/>
</dbReference>
<keyword evidence="1" id="KW-0732">Signal</keyword>
<dbReference type="CDD" id="cd02947">
    <property type="entry name" value="TRX_family"/>
    <property type="match status" value="1"/>
</dbReference>
<dbReference type="Pfam" id="PF14595">
    <property type="entry name" value="Thioredoxin_9"/>
    <property type="match status" value="1"/>
</dbReference>
<feature type="signal peptide" evidence="1">
    <location>
        <begin position="1"/>
        <end position="23"/>
    </location>
</feature>
<keyword evidence="3" id="KW-1185">Reference proteome</keyword>
<gene>
    <name evidence="2" type="ORF">theurythT_19470</name>
</gene>
<name>A0ABQ6H6W6_9GAMM</name>
<dbReference type="Gene3D" id="3.40.30.10">
    <property type="entry name" value="Glutaredoxin"/>
    <property type="match status" value="1"/>
</dbReference>
<organism evidence="2 3">
    <name type="scientific">Thalassotalea eurytherma</name>
    <dbReference type="NCBI Taxonomy" id="1144278"/>
    <lineage>
        <taxon>Bacteria</taxon>
        <taxon>Pseudomonadati</taxon>
        <taxon>Pseudomonadota</taxon>
        <taxon>Gammaproteobacteria</taxon>
        <taxon>Alteromonadales</taxon>
        <taxon>Colwelliaceae</taxon>
        <taxon>Thalassotalea</taxon>
    </lineage>
</organism>
<dbReference type="SUPFAM" id="SSF52833">
    <property type="entry name" value="Thioredoxin-like"/>
    <property type="match status" value="1"/>
</dbReference>
<evidence type="ECO:0000313" key="2">
    <source>
        <dbReference type="EMBL" id="GLX82495.1"/>
    </source>
</evidence>
<proteinExistence type="predicted"/>
<dbReference type="Proteomes" id="UP001157133">
    <property type="component" value="Unassembled WGS sequence"/>
</dbReference>
<evidence type="ECO:0000256" key="1">
    <source>
        <dbReference type="SAM" id="SignalP"/>
    </source>
</evidence>
<reference evidence="2 3" key="1">
    <citation type="submission" date="2023-03" db="EMBL/GenBank/DDBJ databases">
        <title>Draft genome sequence of Thalassotalea eurytherma JCM 18482T.</title>
        <authorList>
            <person name="Sawabe T."/>
        </authorList>
    </citation>
    <scope>NUCLEOTIDE SEQUENCE [LARGE SCALE GENOMIC DNA]</scope>
    <source>
        <strain evidence="2 3">JCM 18482</strain>
    </source>
</reference>
<dbReference type="RefSeq" id="WP_284207860.1">
    <property type="nucleotide sequence ID" value="NZ_BSSU01000009.1"/>
</dbReference>
<accession>A0ABQ6H6W6</accession>
<comment type="caution">
    <text evidence="2">The sequence shown here is derived from an EMBL/GenBank/DDBJ whole genome shotgun (WGS) entry which is preliminary data.</text>
</comment>
<dbReference type="EMBL" id="BSSU01000009">
    <property type="protein sequence ID" value="GLX82495.1"/>
    <property type="molecule type" value="Genomic_DNA"/>
</dbReference>
<feature type="chain" id="PRO_5046615006" description="Thioredoxin" evidence="1">
    <location>
        <begin position="24"/>
        <end position="160"/>
    </location>
</feature>
<protein>
    <recommendedName>
        <fullName evidence="4">Thioredoxin</fullName>
    </recommendedName>
</protein>
<evidence type="ECO:0000313" key="3">
    <source>
        <dbReference type="Proteomes" id="UP001157133"/>
    </source>
</evidence>
<sequence length="160" mass="18230">MYKHFLSSSLALLLSIFASFTYAGSGHDHDFPVGVITKQQVLENAGFAISYNGFELNERDLELSQYWGKNVRVEVYFGMWCHDSEREVPRLIKVLDNQPDVKLSLFALDIKKQDPEGIAKAKGVKYTPTIIVYMDNQEVGRIIERPDVSLTEDIQQMLAK</sequence>